<sequence>MNNLIRFIAISACLLTSSLVMANDYKTTVEYRHDYRDGVKKHGDRFKVFLDTGQNIGFELDARYNNKDDKVYDSMTMNGSEVMAFYYDKLNANTTWLAGTSLDFTSDGLVYIPFVRLNYQFDNGIRLQGRYKWKIWDYDMVGLNGSTYCSKIQQFDTFLGYKFSDWDVRYQFDLFREMESNGLPLYNNNKWDYQHNVVLTYSINKNWRPFVEVGNIKEKRFTSERQTRYRVGIKYTW</sequence>
<evidence type="ECO:0000256" key="1">
    <source>
        <dbReference type="ARBA" id="ARBA00022729"/>
    </source>
</evidence>
<evidence type="ECO:0000313" key="4">
    <source>
        <dbReference type="Proteomes" id="UP001139171"/>
    </source>
</evidence>
<organism evidence="3 4">
    <name type="scientific">Limnobaculum eriocheiris</name>
    <dbReference type="NCBI Taxonomy" id="2897391"/>
    <lineage>
        <taxon>Bacteria</taxon>
        <taxon>Pseudomonadati</taxon>
        <taxon>Pseudomonadota</taxon>
        <taxon>Gammaproteobacteria</taxon>
        <taxon>Enterobacterales</taxon>
        <taxon>Budviciaceae</taxon>
        <taxon>Limnobaculum</taxon>
    </lineage>
</organism>
<comment type="caution">
    <text evidence="3">The sequence shown here is derived from an EMBL/GenBank/DDBJ whole genome shotgun (WGS) entry which is preliminary data.</text>
</comment>
<dbReference type="SUPFAM" id="SSF56935">
    <property type="entry name" value="Porins"/>
    <property type="match status" value="1"/>
</dbReference>
<dbReference type="EMBL" id="JAJNAG010000006">
    <property type="protein sequence ID" value="MCD1125323.1"/>
    <property type="molecule type" value="Genomic_DNA"/>
</dbReference>
<dbReference type="PANTHER" id="PTHR38105:SF5">
    <property type="entry name" value="OUTER MEMBRANE PROTEIN"/>
    <property type="match status" value="1"/>
</dbReference>
<keyword evidence="1 2" id="KW-0732">Signal</keyword>
<name>A0A9X1MVJ6_9GAMM</name>
<dbReference type="InterPro" id="IPR053713">
    <property type="entry name" value="Bact_OM_Channel_sf"/>
</dbReference>
<dbReference type="AlphaFoldDB" id="A0A9X1MVJ6"/>
<feature type="signal peptide" evidence="2">
    <location>
        <begin position="1"/>
        <end position="22"/>
    </location>
</feature>
<reference evidence="3" key="1">
    <citation type="submission" date="2021-11" db="EMBL/GenBank/DDBJ databases">
        <title>Jinshanibacter sp. isolated from one year old Eriocheir sinensis.</title>
        <authorList>
            <person name="Li J.-Y."/>
            <person name="He W."/>
            <person name="Gao T.-H."/>
        </authorList>
    </citation>
    <scope>NUCLEOTIDE SEQUENCE</scope>
    <source>
        <strain evidence="3">LJY008</strain>
    </source>
</reference>
<dbReference type="GO" id="GO:0015288">
    <property type="term" value="F:porin activity"/>
    <property type="evidence" value="ECO:0007669"/>
    <property type="project" value="TreeGrafter"/>
</dbReference>
<keyword evidence="4" id="KW-1185">Reference proteome</keyword>
<dbReference type="GO" id="GO:0015772">
    <property type="term" value="P:oligosaccharide transport"/>
    <property type="evidence" value="ECO:0007669"/>
    <property type="project" value="TreeGrafter"/>
</dbReference>
<evidence type="ECO:0000313" key="3">
    <source>
        <dbReference type="EMBL" id="MCD1125323.1"/>
    </source>
</evidence>
<dbReference type="Gene3D" id="2.40.160.40">
    <property type="entry name" value="monomeric porin ompg"/>
    <property type="match status" value="1"/>
</dbReference>
<feature type="chain" id="PRO_5040824051" evidence="2">
    <location>
        <begin position="23"/>
        <end position="237"/>
    </location>
</feature>
<dbReference type="GO" id="GO:0009279">
    <property type="term" value="C:cell outer membrane"/>
    <property type="evidence" value="ECO:0007669"/>
    <property type="project" value="TreeGrafter"/>
</dbReference>
<dbReference type="Pfam" id="PF06178">
    <property type="entry name" value="KdgM"/>
    <property type="match status" value="1"/>
</dbReference>
<dbReference type="PANTHER" id="PTHR38105">
    <property type="entry name" value="OUTER MEMBRANE PROTEIN-RELATED-RELATED"/>
    <property type="match status" value="1"/>
</dbReference>
<dbReference type="InterPro" id="IPR009331">
    <property type="entry name" value="Oligogalacturonate-sp_porin"/>
</dbReference>
<accession>A0A9X1MVJ6</accession>
<gene>
    <name evidence="3" type="ORF">LPW36_04665</name>
</gene>
<proteinExistence type="predicted"/>
<protein>
    <submittedName>
        <fullName evidence="3">Oligogalacturonate-specific porin KdgM family protein</fullName>
    </submittedName>
</protein>
<dbReference type="Proteomes" id="UP001139171">
    <property type="component" value="Unassembled WGS sequence"/>
</dbReference>
<dbReference type="RefSeq" id="WP_230608282.1">
    <property type="nucleotide sequence ID" value="NZ_JAJNAG010000006.1"/>
</dbReference>
<evidence type="ECO:0000256" key="2">
    <source>
        <dbReference type="SAM" id="SignalP"/>
    </source>
</evidence>